<dbReference type="EMBL" id="KZ821633">
    <property type="protein sequence ID" value="PYH66608.1"/>
    <property type="molecule type" value="Genomic_DNA"/>
</dbReference>
<protein>
    <submittedName>
        <fullName evidence="2">Uncharacterized protein</fullName>
    </submittedName>
</protein>
<dbReference type="OrthoDB" id="10490699at2759"/>
<evidence type="ECO:0000313" key="2">
    <source>
        <dbReference type="EMBL" id="PYH66608.1"/>
    </source>
</evidence>
<keyword evidence="3" id="KW-1185">Reference proteome</keyword>
<keyword evidence="1" id="KW-0812">Transmembrane</keyword>
<dbReference type="Proteomes" id="UP000248405">
    <property type="component" value="Unassembled WGS sequence"/>
</dbReference>
<accession>A0A319BU05</accession>
<dbReference type="RefSeq" id="XP_025560402.1">
    <property type="nucleotide sequence ID" value="XM_025701285.1"/>
</dbReference>
<sequence>MKNGFTFLVLLAQFLKFLKELTPMVCISPFLSYLPSFIMMNIVVAPIIPSMVTYTVQAKRTTEIFPHIRNLPISHCIVHC</sequence>
<feature type="transmembrane region" description="Helical" evidence="1">
    <location>
        <begin position="35"/>
        <end position="56"/>
    </location>
</feature>
<dbReference type="GeneID" id="37205877"/>
<evidence type="ECO:0000313" key="3">
    <source>
        <dbReference type="Proteomes" id="UP000248405"/>
    </source>
</evidence>
<gene>
    <name evidence="2" type="ORF">BO88DRAFT_113141</name>
</gene>
<keyword evidence="1" id="KW-0472">Membrane</keyword>
<dbReference type="AlphaFoldDB" id="A0A319BU05"/>
<evidence type="ECO:0000256" key="1">
    <source>
        <dbReference type="SAM" id="Phobius"/>
    </source>
</evidence>
<name>A0A319BU05_ASPVC</name>
<keyword evidence="1" id="KW-1133">Transmembrane helix</keyword>
<proteinExistence type="predicted"/>
<organism evidence="2 3">
    <name type="scientific">Aspergillus vadensis (strain CBS 113365 / IMI 142717 / IBT 24658)</name>
    <dbReference type="NCBI Taxonomy" id="1448311"/>
    <lineage>
        <taxon>Eukaryota</taxon>
        <taxon>Fungi</taxon>
        <taxon>Dikarya</taxon>
        <taxon>Ascomycota</taxon>
        <taxon>Pezizomycotina</taxon>
        <taxon>Eurotiomycetes</taxon>
        <taxon>Eurotiomycetidae</taxon>
        <taxon>Eurotiales</taxon>
        <taxon>Aspergillaceae</taxon>
        <taxon>Aspergillus</taxon>
        <taxon>Aspergillus subgen. Circumdati</taxon>
    </lineage>
</organism>
<reference evidence="2" key="1">
    <citation type="submission" date="2016-12" db="EMBL/GenBank/DDBJ databases">
        <title>The genomes of Aspergillus section Nigri reveals drivers in fungal speciation.</title>
        <authorList>
            <consortium name="DOE Joint Genome Institute"/>
            <person name="Vesth T.C."/>
            <person name="Nybo J."/>
            <person name="Theobald S."/>
            <person name="Brandl J."/>
            <person name="Frisvad J.C."/>
            <person name="Nielsen K.F."/>
            <person name="Lyhne E.K."/>
            <person name="Kogle M.E."/>
            <person name="Kuo A."/>
            <person name="Riley R."/>
            <person name="Clum A."/>
            <person name="Nolan M."/>
            <person name="Lipzen A."/>
            <person name="Salamov A."/>
            <person name="Henrissat B."/>
            <person name="Wiebenga A."/>
            <person name="De Vries R.P."/>
            <person name="Grigoriev I.V."/>
            <person name="Mortensen U.H."/>
            <person name="Andersen M.R."/>
            <person name="Baker S.E."/>
        </authorList>
    </citation>
    <scope>NUCLEOTIDE SEQUENCE [LARGE SCALE GENOMIC DNA]</scope>
    <source>
        <strain evidence="2">CBS 113365</strain>
    </source>
</reference>